<gene>
    <name evidence="8" type="ORF">NAEGRDRAFT_81414</name>
</gene>
<comment type="subcellular location">
    <subcellularLocation>
        <location evidence="1">Membrane</location>
        <topology evidence="1">Multi-pass membrane protein</topology>
    </subcellularLocation>
</comment>
<accession>D2VVS3</accession>
<keyword evidence="3 6" id="KW-0812">Transmembrane</keyword>
<evidence type="ECO:0000256" key="6">
    <source>
        <dbReference type="SAM" id="Phobius"/>
    </source>
</evidence>
<dbReference type="GO" id="GO:0016020">
    <property type="term" value="C:membrane"/>
    <property type="evidence" value="ECO:0007669"/>
    <property type="project" value="UniProtKB-SubCell"/>
</dbReference>
<dbReference type="Proteomes" id="UP000006671">
    <property type="component" value="Unassembled WGS sequence"/>
</dbReference>
<keyword evidence="9" id="KW-1185">Reference proteome</keyword>
<keyword evidence="5 6" id="KW-0472">Membrane</keyword>
<dbReference type="PANTHER" id="PTHR21016">
    <property type="entry name" value="BETA-AMYLOID BINDING PROTEIN-RELATED"/>
    <property type="match status" value="1"/>
</dbReference>
<keyword evidence="4 6" id="KW-1133">Transmembrane helix</keyword>
<evidence type="ECO:0000256" key="1">
    <source>
        <dbReference type="ARBA" id="ARBA00004141"/>
    </source>
</evidence>
<dbReference type="AlphaFoldDB" id="D2VVS3"/>
<feature type="transmembrane region" description="Helical" evidence="6">
    <location>
        <begin position="33"/>
        <end position="54"/>
    </location>
</feature>
<dbReference type="GeneID" id="8858125"/>
<dbReference type="KEGG" id="ngr:NAEGRDRAFT_81414"/>
<evidence type="ECO:0000256" key="2">
    <source>
        <dbReference type="ARBA" id="ARBA00008284"/>
    </source>
</evidence>
<dbReference type="VEuPathDB" id="AmoebaDB:NAEGRDRAFT_81414"/>
<protein>
    <submittedName>
        <fullName evidence="8">TM2 domain-containing protein</fullName>
    </submittedName>
</protein>
<dbReference type="InParanoid" id="D2VVS3"/>
<evidence type="ECO:0000256" key="4">
    <source>
        <dbReference type="ARBA" id="ARBA00022989"/>
    </source>
</evidence>
<proteinExistence type="inferred from homology"/>
<evidence type="ECO:0000313" key="9">
    <source>
        <dbReference type="Proteomes" id="UP000006671"/>
    </source>
</evidence>
<dbReference type="STRING" id="5762.D2VVS3"/>
<evidence type="ECO:0000256" key="5">
    <source>
        <dbReference type="ARBA" id="ARBA00023136"/>
    </source>
</evidence>
<dbReference type="InterPro" id="IPR007829">
    <property type="entry name" value="TM2"/>
</dbReference>
<feature type="transmembrane region" description="Helical" evidence="6">
    <location>
        <begin position="7"/>
        <end position="27"/>
    </location>
</feature>
<reference evidence="8 9" key="1">
    <citation type="journal article" date="2010" name="Cell">
        <title>The genome of Naegleria gruberi illuminates early eukaryotic versatility.</title>
        <authorList>
            <person name="Fritz-Laylin L.K."/>
            <person name="Prochnik S.E."/>
            <person name="Ginger M.L."/>
            <person name="Dacks J.B."/>
            <person name="Carpenter M.L."/>
            <person name="Field M.C."/>
            <person name="Kuo A."/>
            <person name="Paredez A."/>
            <person name="Chapman J."/>
            <person name="Pham J."/>
            <person name="Shu S."/>
            <person name="Neupane R."/>
            <person name="Cipriano M."/>
            <person name="Mancuso J."/>
            <person name="Tu H."/>
            <person name="Salamov A."/>
            <person name="Lindquist E."/>
            <person name="Shapiro H."/>
            <person name="Lucas S."/>
            <person name="Grigoriev I.V."/>
            <person name="Cande W.Z."/>
            <person name="Fulton C."/>
            <person name="Rokhsar D.S."/>
            <person name="Dawson S.C."/>
        </authorList>
    </citation>
    <scope>NUCLEOTIDE SEQUENCE [LARGE SCALE GENOMIC DNA]</scope>
    <source>
        <strain evidence="8 9">NEG-M</strain>
    </source>
</reference>
<feature type="domain" description="TM2" evidence="7">
    <location>
        <begin position="4"/>
        <end position="51"/>
    </location>
</feature>
<dbReference type="EMBL" id="GG738902">
    <property type="protein sequence ID" value="EFC39089.1"/>
    <property type="molecule type" value="Genomic_DNA"/>
</dbReference>
<dbReference type="RefSeq" id="XP_002671833.1">
    <property type="nucleotide sequence ID" value="XM_002671787.1"/>
</dbReference>
<dbReference type="PANTHER" id="PTHR21016:SF25">
    <property type="entry name" value="TM2 DOMAIN-CONTAINING PROTEIN DDB_G0277895-RELATED"/>
    <property type="match status" value="1"/>
</dbReference>
<evidence type="ECO:0000259" key="7">
    <source>
        <dbReference type="Pfam" id="PF05154"/>
    </source>
</evidence>
<sequence>MSGEKDVMIAYLLWFFVGMLGIHRFYLDSPVMGIVYFLTGGLCGIGWLIDICLIPGMVEDCNRQFSTIHHTTTTTYVTTSPTPQQPMYGSGYSQPTVYQQPTTYV</sequence>
<dbReference type="OrthoDB" id="10262359at2759"/>
<organism evidence="9">
    <name type="scientific">Naegleria gruberi</name>
    <name type="common">Amoeba</name>
    <dbReference type="NCBI Taxonomy" id="5762"/>
    <lineage>
        <taxon>Eukaryota</taxon>
        <taxon>Discoba</taxon>
        <taxon>Heterolobosea</taxon>
        <taxon>Tetramitia</taxon>
        <taxon>Eutetramitia</taxon>
        <taxon>Vahlkampfiidae</taxon>
        <taxon>Naegleria</taxon>
    </lineage>
</organism>
<evidence type="ECO:0000313" key="8">
    <source>
        <dbReference type="EMBL" id="EFC39089.1"/>
    </source>
</evidence>
<comment type="similarity">
    <text evidence="2">Belongs to the TM2 family.</text>
</comment>
<dbReference type="InterPro" id="IPR050932">
    <property type="entry name" value="TM2D1-3-like"/>
</dbReference>
<name>D2VVS3_NAEGR</name>
<dbReference type="Pfam" id="PF05154">
    <property type="entry name" value="TM2"/>
    <property type="match status" value="1"/>
</dbReference>
<dbReference type="OMA" id="QHYAPYQ"/>
<evidence type="ECO:0000256" key="3">
    <source>
        <dbReference type="ARBA" id="ARBA00022692"/>
    </source>
</evidence>